<evidence type="ECO:0000256" key="1">
    <source>
        <dbReference type="SAM" id="SignalP"/>
    </source>
</evidence>
<comment type="caution">
    <text evidence="3">The sequence shown here is derived from an EMBL/GenBank/DDBJ whole genome shotgun (WGS) entry which is preliminary data.</text>
</comment>
<reference evidence="3 4" key="1">
    <citation type="submission" date="2023-07" db="EMBL/GenBank/DDBJ databases">
        <title>Sorghum-associated microbial communities from plants grown in Nebraska, USA.</title>
        <authorList>
            <person name="Schachtman D."/>
        </authorList>
    </citation>
    <scope>NUCLEOTIDE SEQUENCE [LARGE SCALE GENOMIC DNA]</scope>
    <source>
        <strain evidence="3 4">3773</strain>
    </source>
</reference>
<dbReference type="InterPro" id="IPR013783">
    <property type="entry name" value="Ig-like_fold"/>
</dbReference>
<feature type="domain" description="PKD" evidence="2">
    <location>
        <begin position="67"/>
        <end position="114"/>
    </location>
</feature>
<keyword evidence="4" id="KW-1185">Reference proteome</keyword>
<dbReference type="CDD" id="cd00146">
    <property type="entry name" value="PKD"/>
    <property type="match status" value="1"/>
</dbReference>
<dbReference type="InterPro" id="IPR035986">
    <property type="entry name" value="PKD_dom_sf"/>
</dbReference>
<dbReference type="SUPFAM" id="SSF49299">
    <property type="entry name" value="PKD domain"/>
    <property type="match status" value="1"/>
</dbReference>
<keyword evidence="1" id="KW-0732">Signal</keyword>
<dbReference type="Gene3D" id="2.60.40.10">
    <property type="entry name" value="Immunoglobulins"/>
    <property type="match status" value="1"/>
</dbReference>
<protein>
    <recommendedName>
        <fullName evidence="2">PKD domain-containing protein</fullName>
    </recommendedName>
</protein>
<dbReference type="RefSeq" id="WP_310024732.1">
    <property type="nucleotide sequence ID" value="NZ_JAVDVI010000003.1"/>
</dbReference>
<evidence type="ECO:0000313" key="3">
    <source>
        <dbReference type="EMBL" id="MDR6966862.1"/>
    </source>
</evidence>
<dbReference type="PROSITE" id="PS50093">
    <property type="entry name" value="PKD"/>
    <property type="match status" value="1"/>
</dbReference>
<proteinExistence type="predicted"/>
<accession>A0ABU1TN52</accession>
<name>A0ABU1TN52_9FLAO</name>
<dbReference type="Proteomes" id="UP001255185">
    <property type="component" value="Unassembled WGS sequence"/>
</dbReference>
<sequence length="286" mass="30426">MKKYIGYLFMVLLSTSILTSCQPEEFGTGNGLADMDLDASFTITQTDENGNRYRIESNGAENIWYHKWDLGDGTSFRGDLVENIFFPDAGTYTITHTAYGRGGSAISSAQEVVVATSDPVAGNLVKGGKFENAEDHAEWTVLNIGDPGTAWTFNPGTATISGGGWNQQAIYQAIEVEANKEYSIDMIVSGAGAVNTWFEVYASPTAPTPGNDYSADGRRMGLSTWDGCANGPFNGKLSNVGCVGSGNIVSFPQSGTIYLLIKCGGENIGTGGITIDNVEFRGVPQD</sequence>
<dbReference type="PROSITE" id="PS51257">
    <property type="entry name" value="PROKAR_LIPOPROTEIN"/>
    <property type="match status" value="1"/>
</dbReference>
<organism evidence="3 4">
    <name type="scientific">Flavobacterium arsenatis</name>
    <dbReference type="NCBI Taxonomy" id="1484332"/>
    <lineage>
        <taxon>Bacteria</taxon>
        <taxon>Pseudomonadati</taxon>
        <taxon>Bacteroidota</taxon>
        <taxon>Flavobacteriia</taxon>
        <taxon>Flavobacteriales</taxon>
        <taxon>Flavobacteriaceae</taxon>
        <taxon>Flavobacterium</taxon>
    </lineage>
</organism>
<feature type="chain" id="PRO_5047414932" description="PKD domain-containing protein" evidence="1">
    <location>
        <begin position="20"/>
        <end position="286"/>
    </location>
</feature>
<dbReference type="InterPro" id="IPR000601">
    <property type="entry name" value="PKD_dom"/>
</dbReference>
<evidence type="ECO:0000313" key="4">
    <source>
        <dbReference type="Proteomes" id="UP001255185"/>
    </source>
</evidence>
<evidence type="ECO:0000259" key="2">
    <source>
        <dbReference type="PROSITE" id="PS50093"/>
    </source>
</evidence>
<feature type="signal peptide" evidence="1">
    <location>
        <begin position="1"/>
        <end position="19"/>
    </location>
</feature>
<dbReference type="EMBL" id="JAVDVI010000003">
    <property type="protein sequence ID" value="MDR6966862.1"/>
    <property type="molecule type" value="Genomic_DNA"/>
</dbReference>
<gene>
    <name evidence="3" type="ORF">J2X31_000862</name>
</gene>